<name>E6PKW0_9ZZZZ</name>
<dbReference type="PANTHER" id="PTHR36837:SF4">
    <property type="entry name" value="BLR0908 PROTEIN"/>
    <property type="match status" value="1"/>
</dbReference>
<evidence type="ECO:0000313" key="3">
    <source>
        <dbReference type="EMBL" id="CBH95561.1"/>
    </source>
</evidence>
<dbReference type="EMBL" id="CABM01000008">
    <property type="protein sequence ID" value="CBH95561.1"/>
    <property type="molecule type" value="Genomic_DNA"/>
</dbReference>
<evidence type="ECO:0000259" key="2">
    <source>
        <dbReference type="Pfam" id="PF06850"/>
    </source>
</evidence>
<dbReference type="InterPro" id="IPR051321">
    <property type="entry name" value="PHA/PHB_synthase"/>
</dbReference>
<reference evidence="3" key="1">
    <citation type="submission" date="2009-10" db="EMBL/GenBank/DDBJ databases">
        <title>Diversity of trophic interactions inside an arsenic-rich microbial ecosystem.</title>
        <authorList>
            <person name="Bertin P.N."/>
            <person name="Heinrich-Salmeron A."/>
            <person name="Pelletier E."/>
            <person name="Goulhen-Chollet F."/>
            <person name="Arsene-Ploetze F."/>
            <person name="Gallien S."/>
            <person name="Calteau A."/>
            <person name="Vallenet D."/>
            <person name="Casiot C."/>
            <person name="Chane-Woon-Ming B."/>
            <person name="Giloteaux L."/>
            <person name="Barakat M."/>
            <person name="Bonnefoy V."/>
            <person name="Bruneel O."/>
            <person name="Chandler M."/>
            <person name="Cleiss J."/>
            <person name="Duran R."/>
            <person name="Elbaz-Poulichet F."/>
            <person name="Fonknechten N."/>
            <person name="Lauga B."/>
            <person name="Mornico D."/>
            <person name="Ortet P."/>
            <person name="Schaeffer C."/>
            <person name="Siguier P."/>
            <person name="Alexander Thil Smith A."/>
            <person name="Van Dorsselaer A."/>
            <person name="Weissenbach J."/>
            <person name="Medigue C."/>
            <person name="Le Paslier D."/>
        </authorList>
    </citation>
    <scope>NUCLEOTIDE SEQUENCE</scope>
</reference>
<feature type="region of interest" description="Disordered" evidence="1">
    <location>
        <begin position="296"/>
        <end position="315"/>
    </location>
</feature>
<dbReference type="NCBIfam" id="TIGR01849">
    <property type="entry name" value="PHB_depoly_PhaZ"/>
    <property type="match status" value="1"/>
</dbReference>
<dbReference type="InterPro" id="IPR029058">
    <property type="entry name" value="AB_hydrolase_fold"/>
</dbReference>
<gene>
    <name evidence="3" type="ORF">CARN2_1824</name>
</gene>
<dbReference type="PANTHER" id="PTHR36837">
    <property type="entry name" value="POLY(3-HYDROXYALKANOATE) POLYMERASE SUBUNIT PHAC"/>
    <property type="match status" value="1"/>
</dbReference>
<dbReference type="PIRSF" id="PIRSF020818">
    <property type="entry name" value="PHB_depoly_PhaZ"/>
    <property type="match status" value="1"/>
</dbReference>
<proteinExistence type="predicted"/>
<accession>E6PKW0</accession>
<sequence length="315" mass="35068">MLWPLREFARRAAPAWRDTRLGLIELMPLRQMSAAFEVLALARLTHKRPGFRIDTVEHGGRTIAMHEEPAAVTPFCTLLHFRKGMEHPGPAVLIVAPMSGHFATLLRETARTMPQDHDVYITDWHNARDVPLREGRFGLDEYTKHLMRFLEVIGPGSHLMAICQPSVPALAATALMAEDRNPATPASLTLMAGPVDCRISPTAINLLATSKPIEWFAQSLVSPVPLQCKGAGREVYPGFLQLTAFLNMNLERHTDMFRQYFDDLVEGNTDCAQSTRKFYKEYFAVADLPAEFDPGYAPRVRSPSPTSGEGWEGGG</sequence>
<comment type="caution">
    <text evidence="3">The sequence shown here is derived from an EMBL/GenBank/DDBJ whole genome shotgun (WGS) entry which is preliminary data.</text>
</comment>
<evidence type="ECO:0000256" key="1">
    <source>
        <dbReference type="SAM" id="MobiDB-lite"/>
    </source>
</evidence>
<dbReference type="Pfam" id="PF06850">
    <property type="entry name" value="PHB_depo_C"/>
    <property type="match status" value="1"/>
</dbReference>
<dbReference type="InterPro" id="IPR010915">
    <property type="entry name" value="PHB_depoly_PhaZ"/>
</dbReference>
<protein>
    <submittedName>
        <fullName evidence="3">Poly(D(-)-3-Hydroxybutyrate) depolymerase (PHB depolymerase)</fullName>
    </submittedName>
</protein>
<dbReference type="SUPFAM" id="SSF53474">
    <property type="entry name" value="alpha/beta-Hydrolases"/>
    <property type="match status" value="1"/>
</dbReference>
<dbReference type="AlphaFoldDB" id="E6PKW0"/>
<dbReference type="InterPro" id="IPR009656">
    <property type="entry name" value="PHB_depo_C"/>
</dbReference>
<organism evidence="3">
    <name type="scientific">mine drainage metagenome</name>
    <dbReference type="NCBI Taxonomy" id="410659"/>
    <lineage>
        <taxon>unclassified sequences</taxon>
        <taxon>metagenomes</taxon>
        <taxon>ecological metagenomes</taxon>
    </lineage>
</organism>
<feature type="domain" description="PHB de-polymerase C-terminal" evidence="2">
    <location>
        <begin position="192"/>
        <end position="292"/>
    </location>
</feature>